<dbReference type="InterPro" id="IPR058210">
    <property type="entry name" value="SACS/Nov_dom"/>
</dbReference>
<proteinExistence type="predicted"/>
<keyword evidence="3" id="KW-1185">Reference proteome</keyword>
<feature type="non-terminal residue" evidence="2">
    <location>
        <position position="426"/>
    </location>
</feature>
<evidence type="ECO:0000313" key="2">
    <source>
        <dbReference type="EMBL" id="KAK7462028.1"/>
    </source>
</evidence>
<gene>
    <name evidence="2" type="ORF">BaRGS_00038557</name>
</gene>
<dbReference type="Pfam" id="PF25794">
    <property type="entry name" value="SACS"/>
    <property type="match status" value="1"/>
</dbReference>
<comment type="caution">
    <text evidence="2">The sequence shown here is derived from an EMBL/GenBank/DDBJ whole genome shotgun (WGS) entry which is preliminary data.</text>
</comment>
<organism evidence="2 3">
    <name type="scientific">Batillaria attramentaria</name>
    <dbReference type="NCBI Taxonomy" id="370345"/>
    <lineage>
        <taxon>Eukaryota</taxon>
        <taxon>Metazoa</taxon>
        <taxon>Spiralia</taxon>
        <taxon>Lophotrochozoa</taxon>
        <taxon>Mollusca</taxon>
        <taxon>Gastropoda</taxon>
        <taxon>Caenogastropoda</taxon>
        <taxon>Sorbeoconcha</taxon>
        <taxon>Cerithioidea</taxon>
        <taxon>Batillariidae</taxon>
        <taxon>Batillaria</taxon>
    </lineage>
</organism>
<feature type="domain" description="Sacsin/Nov" evidence="1">
    <location>
        <begin position="15"/>
        <end position="246"/>
    </location>
</feature>
<reference evidence="2 3" key="1">
    <citation type="journal article" date="2023" name="Sci. Data">
        <title>Genome assembly of the Korean intertidal mud-creeper Batillaria attramentaria.</title>
        <authorList>
            <person name="Patra A.K."/>
            <person name="Ho P.T."/>
            <person name="Jun S."/>
            <person name="Lee S.J."/>
            <person name="Kim Y."/>
            <person name="Won Y.J."/>
        </authorList>
    </citation>
    <scope>NUCLEOTIDE SEQUENCE [LARGE SCALE GENOMIC DNA]</scope>
    <source>
        <strain evidence="2">Wonlab-2016</strain>
    </source>
</reference>
<dbReference type="InterPro" id="IPR036890">
    <property type="entry name" value="HATPase_C_sf"/>
</dbReference>
<dbReference type="NCBIfam" id="NF047352">
    <property type="entry name" value="P_loop_sacsin"/>
    <property type="match status" value="1"/>
</dbReference>
<name>A0ABD0J5G8_9CAEN</name>
<evidence type="ECO:0000259" key="1">
    <source>
        <dbReference type="Pfam" id="PF25794"/>
    </source>
</evidence>
<dbReference type="PANTHER" id="PTHR46919">
    <property type="entry name" value="ZINC FINGER, C3HC4 TYPE (RING FINGER) FAMILY PROTEIN"/>
    <property type="match status" value="1"/>
</dbReference>
<evidence type="ECO:0000313" key="3">
    <source>
        <dbReference type="Proteomes" id="UP001519460"/>
    </source>
</evidence>
<dbReference type="EMBL" id="JACVVK020000627">
    <property type="protein sequence ID" value="KAK7462028.1"/>
    <property type="molecule type" value="Genomic_DNA"/>
</dbReference>
<protein>
    <recommendedName>
        <fullName evidence="1">Sacsin/Nov domain-containing protein</fullName>
    </recommendedName>
</protein>
<dbReference type="AlphaFoldDB" id="A0ABD0J5G8"/>
<dbReference type="PANTHER" id="PTHR46919:SF2">
    <property type="entry name" value="SACSIN"/>
    <property type="match status" value="1"/>
</dbReference>
<accession>A0ABD0J5G8</accession>
<sequence length="426" mass="48984">MEDSDEEILGVIRPNLIQDIRKVLAEYPDDGQILKEMIQNAEDAGAAKLKIVADMREFHHDIPPETVAQRPYLSFFKGPALCVYNDEVFSDNDWKGIRMLHLSVKEKDPLKVGRFGLGFKSVFHLTDRVVILSGDYILYMDPFKNENSYCTRKRLSKLSGPELEAILHCVEASVFGISRETFRRSFRGTLFWFPLRQAPSELSRTLYSVQKVVELLEAFKGEINSMLLFLNNIHRIAVYCRKTQQTFEDLLSVSLSVPCLENVTRERKAYIRGIPKEDGVLPDRALYSELTLTVQTKDNLHEETQNWRVVHYYPGKGELTAEQSTLCTDPELSYRPSVGVAFPIPMPQDQSFQSQVFCTMPLPVDTRSITGLPVHVNGFFALSQNRRHLKWPDQLRQRAHLESSVRWNLLLVEHLLPRAYVRLLEG</sequence>
<dbReference type="Proteomes" id="UP001519460">
    <property type="component" value="Unassembled WGS sequence"/>
</dbReference>
<dbReference type="SUPFAM" id="SSF55874">
    <property type="entry name" value="ATPase domain of HSP90 chaperone/DNA topoisomerase II/histidine kinase"/>
    <property type="match status" value="1"/>
</dbReference>